<dbReference type="NCBIfam" id="TIGR00519">
    <property type="entry name" value="asnASE_I"/>
    <property type="match status" value="1"/>
</dbReference>
<dbReference type="FunFam" id="3.40.50.1170:FF:000001">
    <property type="entry name" value="L-asparaginase 2"/>
    <property type="match status" value="1"/>
</dbReference>
<proteinExistence type="inferred from homology"/>
<dbReference type="GO" id="GO:0009066">
    <property type="term" value="P:aspartate family amino acid metabolic process"/>
    <property type="evidence" value="ECO:0007669"/>
    <property type="project" value="UniProtKB-ARBA"/>
</dbReference>
<reference evidence="10" key="1">
    <citation type="submission" date="2017-04" db="EMBL/GenBank/DDBJ databases">
        <authorList>
            <person name="Varghese N."/>
            <person name="Submissions S."/>
        </authorList>
    </citation>
    <scope>NUCLEOTIDE SEQUENCE [LARGE SCALE GENOMIC DNA]</scope>
    <source>
        <strain evidence="10">DSM 4125</strain>
    </source>
</reference>
<sequence length="356" mass="39485">MKKPYELIHIETATPKAPESAVMIIYTGGTLGMVYNEEMALVPFDFQNILDEVPSLRNFNLKITVASFNNLIDSSNVNPKHWDDIAGLVEDNYKEYDGFIVIHGTDTMAYTASAISFMLEGLNKPVIFTGAQLPIGAARSDARENLITAIEIASQKLNHRPIVSEVCIYFDNLLLRANRAKKVESVQFDAFQSENYPVLAEAGVIIEYNFSALRPFQADLELKVRKDIQQEVAILKVFPGISKALVDGILSIEGLKGLVIETYGSGNAPTEKWFIDSLQKAIDKGILILNVSQCMGGKVIQGRYQTSKDLQSIGVISGSDITTEAAITKMMYVLSHAHNKEMQQNYLIKPLRGEME</sequence>
<feature type="active site" description="O-isoaspartyl threonine intermediate" evidence="4">
    <location>
        <position position="30"/>
    </location>
</feature>
<dbReference type="PANTHER" id="PTHR11707:SF28">
    <property type="entry name" value="60 KDA LYSOPHOSPHOLIPASE"/>
    <property type="match status" value="1"/>
</dbReference>
<dbReference type="SFLD" id="SFLDS00057">
    <property type="entry name" value="Glutaminase/Asparaginase"/>
    <property type="match status" value="1"/>
</dbReference>
<dbReference type="InterPro" id="IPR036152">
    <property type="entry name" value="Asp/glu_Ase-like_sf"/>
</dbReference>
<dbReference type="PIRSF" id="PIRSF500176">
    <property type="entry name" value="L_ASNase"/>
    <property type="match status" value="1"/>
</dbReference>
<protein>
    <recommendedName>
        <fullName evidence="2">asparaginase</fullName>
        <ecNumber evidence="2">3.5.1.1</ecNumber>
    </recommendedName>
</protein>
<dbReference type="OrthoDB" id="9788068at2"/>
<dbReference type="InterPro" id="IPR027474">
    <property type="entry name" value="L-asparaginase_N"/>
</dbReference>
<dbReference type="EC" id="3.5.1.1" evidence="2"/>
<dbReference type="InterPro" id="IPR027475">
    <property type="entry name" value="Asparaginase/glutaminase_AS2"/>
</dbReference>
<keyword evidence="3" id="KW-0378">Hydrolase</keyword>
<evidence type="ECO:0000259" key="7">
    <source>
        <dbReference type="Pfam" id="PF00710"/>
    </source>
</evidence>
<evidence type="ECO:0000313" key="10">
    <source>
        <dbReference type="Proteomes" id="UP000193804"/>
    </source>
</evidence>
<evidence type="ECO:0000256" key="3">
    <source>
        <dbReference type="ARBA" id="ARBA00022801"/>
    </source>
</evidence>
<dbReference type="Gene3D" id="3.40.50.1170">
    <property type="entry name" value="L-asparaginase, N-terminal domain"/>
    <property type="match status" value="1"/>
</dbReference>
<evidence type="ECO:0000259" key="8">
    <source>
        <dbReference type="Pfam" id="PF17763"/>
    </source>
</evidence>
<evidence type="ECO:0000313" key="9">
    <source>
        <dbReference type="EMBL" id="SMG12359.1"/>
    </source>
</evidence>
<evidence type="ECO:0000256" key="1">
    <source>
        <dbReference type="ARBA" id="ARBA00010518"/>
    </source>
</evidence>
<evidence type="ECO:0000256" key="6">
    <source>
        <dbReference type="PROSITE-ProRule" id="PRU10100"/>
    </source>
</evidence>
<evidence type="ECO:0000256" key="4">
    <source>
        <dbReference type="PIRSR" id="PIRSR001220-1"/>
    </source>
</evidence>
<feature type="domain" description="L-asparaginase N-terminal" evidence="7">
    <location>
        <begin position="22"/>
        <end position="209"/>
    </location>
</feature>
<evidence type="ECO:0000256" key="2">
    <source>
        <dbReference type="ARBA" id="ARBA00012920"/>
    </source>
</evidence>
<feature type="binding site" evidence="5">
    <location>
        <position position="74"/>
    </location>
    <ligand>
        <name>substrate</name>
    </ligand>
</feature>
<accession>A0A1X7IDW9</accession>
<dbReference type="Gene3D" id="3.40.50.40">
    <property type="match status" value="1"/>
</dbReference>
<dbReference type="Proteomes" id="UP000193804">
    <property type="component" value="Unassembled WGS sequence"/>
</dbReference>
<name>A0A1X7IDW9_9BACT</name>
<organism evidence="9 10">
    <name type="scientific">Marivirga sericea</name>
    <dbReference type="NCBI Taxonomy" id="1028"/>
    <lineage>
        <taxon>Bacteria</taxon>
        <taxon>Pseudomonadati</taxon>
        <taxon>Bacteroidota</taxon>
        <taxon>Cytophagia</taxon>
        <taxon>Cytophagales</taxon>
        <taxon>Marivirgaceae</taxon>
        <taxon>Marivirga</taxon>
    </lineage>
</organism>
<dbReference type="InterPro" id="IPR037152">
    <property type="entry name" value="L-asparaginase_N_sf"/>
</dbReference>
<dbReference type="GO" id="GO:0004067">
    <property type="term" value="F:asparaginase activity"/>
    <property type="evidence" value="ECO:0007669"/>
    <property type="project" value="UniProtKB-UniRule"/>
</dbReference>
<dbReference type="Pfam" id="PF00710">
    <property type="entry name" value="Asparaginase"/>
    <property type="match status" value="1"/>
</dbReference>
<dbReference type="PROSITE" id="PS00917">
    <property type="entry name" value="ASN_GLN_ASE_2"/>
    <property type="match status" value="1"/>
</dbReference>
<dbReference type="SMART" id="SM00870">
    <property type="entry name" value="Asparaginase"/>
    <property type="match status" value="1"/>
</dbReference>
<gene>
    <name evidence="9" type="ORF">SAMN05661096_00494</name>
</gene>
<dbReference type="STRING" id="1028.SAMN05661096_00494"/>
<dbReference type="InterPro" id="IPR040919">
    <property type="entry name" value="Asparaginase_C"/>
</dbReference>
<dbReference type="PRINTS" id="PR00139">
    <property type="entry name" value="ASNGLNASE"/>
</dbReference>
<evidence type="ECO:0000256" key="5">
    <source>
        <dbReference type="PIRSR" id="PIRSR001220-2"/>
    </source>
</evidence>
<feature type="active site" evidence="6">
    <location>
        <position position="105"/>
    </location>
</feature>
<keyword evidence="10" id="KW-1185">Reference proteome</keyword>
<dbReference type="InterPro" id="IPR041725">
    <property type="entry name" value="L-asparaginase_I"/>
</dbReference>
<comment type="similarity">
    <text evidence="1">Belongs to the asparaginase 1 family.</text>
</comment>
<dbReference type="FunFam" id="3.40.50.40:FF:000001">
    <property type="entry name" value="L-asparaginase 1"/>
    <property type="match status" value="1"/>
</dbReference>
<dbReference type="PROSITE" id="PS51732">
    <property type="entry name" value="ASN_GLN_ASE_3"/>
    <property type="match status" value="1"/>
</dbReference>
<dbReference type="RefSeq" id="WP_085515498.1">
    <property type="nucleotide sequence ID" value="NZ_FXAW01000001.1"/>
</dbReference>
<feature type="binding site" evidence="5">
    <location>
        <begin position="105"/>
        <end position="106"/>
    </location>
    <ligand>
        <name>substrate</name>
    </ligand>
</feature>
<dbReference type="AlphaFoldDB" id="A0A1X7IDW9"/>
<dbReference type="InterPro" id="IPR006034">
    <property type="entry name" value="Asparaginase/glutaminase-like"/>
</dbReference>
<dbReference type="EMBL" id="FXAW01000001">
    <property type="protein sequence ID" value="SMG12359.1"/>
    <property type="molecule type" value="Genomic_DNA"/>
</dbReference>
<dbReference type="SUPFAM" id="SSF53774">
    <property type="entry name" value="Glutaminase/Asparaginase"/>
    <property type="match status" value="1"/>
</dbReference>
<dbReference type="PANTHER" id="PTHR11707">
    <property type="entry name" value="L-ASPARAGINASE"/>
    <property type="match status" value="1"/>
</dbReference>
<dbReference type="PIRSF" id="PIRSF001220">
    <property type="entry name" value="L-ASNase_gatD"/>
    <property type="match status" value="1"/>
</dbReference>
<dbReference type="Pfam" id="PF17763">
    <property type="entry name" value="Asparaginase_C"/>
    <property type="match status" value="1"/>
</dbReference>
<dbReference type="CDD" id="cd08963">
    <property type="entry name" value="L-asparaginase_I"/>
    <property type="match status" value="1"/>
</dbReference>
<feature type="domain" description="Asparaginase/glutaminase C-terminal" evidence="8">
    <location>
        <begin position="232"/>
        <end position="346"/>
    </location>
</feature>
<dbReference type="InterPro" id="IPR027473">
    <property type="entry name" value="L-asparaginase_C"/>
</dbReference>
<dbReference type="InterPro" id="IPR006033">
    <property type="entry name" value="AsnA_fam"/>
</dbReference>